<name>A0A9I9E9T6_CUCME</name>
<sequence>MEICMYTSCMYVILLKKGLKESQSIEELRGQQASEEDKGRLMVLAKWLSGDKRPQHAKFDFAASELKLGVLIILSCVFSQSGCKNLRKEYGEVWLSDEEDIRKMLIKLKEEGKVKN</sequence>
<proteinExistence type="predicted"/>
<dbReference type="Gramene" id="MELO3C030817.2.1">
    <property type="protein sequence ID" value="MELO3C030817.2.1"/>
    <property type="gene ID" value="MELO3C030817.2"/>
</dbReference>
<evidence type="ECO:0000313" key="1">
    <source>
        <dbReference type="EnsemblPlants" id="MELO3C030817.2.1"/>
    </source>
</evidence>
<dbReference type="AlphaFoldDB" id="A0A9I9E9T6"/>
<dbReference type="EnsemblPlants" id="MELO3C030817.2.1">
    <property type="protein sequence ID" value="MELO3C030817.2.1"/>
    <property type="gene ID" value="MELO3C030817.2"/>
</dbReference>
<reference evidence="1" key="1">
    <citation type="submission" date="2023-03" db="UniProtKB">
        <authorList>
            <consortium name="EnsemblPlants"/>
        </authorList>
    </citation>
    <scope>IDENTIFICATION</scope>
</reference>
<organism evidence="1">
    <name type="scientific">Cucumis melo</name>
    <name type="common">Muskmelon</name>
    <dbReference type="NCBI Taxonomy" id="3656"/>
    <lineage>
        <taxon>Eukaryota</taxon>
        <taxon>Viridiplantae</taxon>
        <taxon>Streptophyta</taxon>
        <taxon>Embryophyta</taxon>
        <taxon>Tracheophyta</taxon>
        <taxon>Spermatophyta</taxon>
        <taxon>Magnoliopsida</taxon>
        <taxon>eudicotyledons</taxon>
        <taxon>Gunneridae</taxon>
        <taxon>Pentapetalae</taxon>
        <taxon>rosids</taxon>
        <taxon>fabids</taxon>
        <taxon>Cucurbitales</taxon>
        <taxon>Cucurbitaceae</taxon>
        <taxon>Benincaseae</taxon>
        <taxon>Cucumis</taxon>
    </lineage>
</organism>
<accession>A0A9I9E9T6</accession>
<protein>
    <submittedName>
        <fullName evidence="1">Uncharacterized protein</fullName>
    </submittedName>
</protein>